<evidence type="ECO:0000256" key="4">
    <source>
        <dbReference type="ARBA" id="ARBA00022729"/>
    </source>
</evidence>
<dbReference type="Pfam" id="PF09084">
    <property type="entry name" value="NMT1"/>
    <property type="match status" value="1"/>
</dbReference>
<dbReference type="PANTHER" id="PTHR30024">
    <property type="entry name" value="ALIPHATIC SULFONATES-BINDING PROTEIN-RELATED"/>
    <property type="match status" value="1"/>
</dbReference>
<reference evidence="7" key="1">
    <citation type="journal article" date="2019" name="Int. J. Syst. Evol. Microbiol.">
        <title>The Global Catalogue of Microorganisms (GCM) 10K type strain sequencing project: providing services to taxonomists for standard genome sequencing and annotation.</title>
        <authorList>
            <consortium name="The Broad Institute Genomics Platform"/>
            <consortium name="The Broad Institute Genome Sequencing Center for Infectious Disease"/>
            <person name="Wu L."/>
            <person name="Ma J."/>
        </authorList>
    </citation>
    <scope>NUCLEOTIDE SEQUENCE [LARGE SCALE GENOMIC DNA]</scope>
    <source>
        <strain evidence="7">WYCCWR 12678</strain>
    </source>
</reference>
<evidence type="ECO:0000256" key="3">
    <source>
        <dbReference type="ARBA" id="ARBA00022448"/>
    </source>
</evidence>
<sequence length="357" mass="38643">MKLIIRKWWASVVLIFSMVILSACGSSSSTKQSNSSPGTGDQPTEIRIGYQVIPNAELLAKAIGIYEKKFEGVKVNWRQFDSARDVNTAITSGSIDFGLIGSSSVATGVAQNLPYQVIWLHDVIGDNEALVVKKGSGINTFSDVVGKKIAVPFGSTTHYSFLSALKLNGIDQSKVTLLDMQPQDMLAAWKQGQIDGGYVWYPILGKMIDDGGKVLLTSRDLSKKGIVTADVCVASKSFIQKYPAMVTKYIEALDEAVKFYRSNKGEAVKAMAKELNVSESDAGLFMDQLIWLDASEQAGSNHLGTTNNKGAFAQALKDTGEFMVTQKSIPSAPALDVYQQAIQSQFVSKVKESKSGK</sequence>
<dbReference type="RefSeq" id="WP_380028626.1">
    <property type="nucleotide sequence ID" value="NZ_JBHSHC010000142.1"/>
</dbReference>
<evidence type="ECO:0000313" key="7">
    <source>
        <dbReference type="Proteomes" id="UP001596002"/>
    </source>
</evidence>
<dbReference type="SMART" id="SM00062">
    <property type="entry name" value="PBPb"/>
    <property type="match status" value="1"/>
</dbReference>
<dbReference type="Gene3D" id="3.40.190.10">
    <property type="entry name" value="Periplasmic binding protein-like II"/>
    <property type="match status" value="2"/>
</dbReference>
<feature type="domain" description="Solute-binding protein family 3/N-terminal" evidence="5">
    <location>
        <begin position="45"/>
        <end position="275"/>
    </location>
</feature>
<dbReference type="Proteomes" id="UP001596002">
    <property type="component" value="Unassembled WGS sequence"/>
</dbReference>
<comment type="caution">
    <text evidence="6">The sequence shown here is derived from an EMBL/GenBank/DDBJ whole genome shotgun (WGS) entry which is preliminary data.</text>
</comment>
<dbReference type="PROSITE" id="PS51257">
    <property type="entry name" value="PROKAR_LIPOPROTEIN"/>
    <property type="match status" value="1"/>
</dbReference>
<dbReference type="InterPro" id="IPR015168">
    <property type="entry name" value="SsuA/THI5"/>
</dbReference>
<protein>
    <submittedName>
        <fullName evidence="6">Aliphatic sulfonate ABC transporter substrate-binding protein</fullName>
    </submittedName>
</protein>
<dbReference type="SUPFAM" id="SSF53850">
    <property type="entry name" value="Periplasmic binding protein-like II"/>
    <property type="match status" value="1"/>
</dbReference>
<dbReference type="InterPro" id="IPR001638">
    <property type="entry name" value="Solute-binding_3/MltF_N"/>
</dbReference>
<comment type="subcellular location">
    <subcellularLocation>
        <location evidence="1">Periplasm</location>
    </subcellularLocation>
</comment>
<keyword evidence="4" id="KW-0732">Signal</keyword>
<evidence type="ECO:0000256" key="2">
    <source>
        <dbReference type="ARBA" id="ARBA00010742"/>
    </source>
</evidence>
<dbReference type="CDD" id="cd13560">
    <property type="entry name" value="PBP2_taurine"/>
    <property type="match status" value="1"/>
</dbReference>
<dbReference type="InterPro" id="IPR010068">
    <property type="entry name" value="Peri-bd_TauA"/>
</dbReference>
<name>A0ABV9Q759_9BACL</name>
<evidence type="ECO:0000259" key="5">
    <source>
        <dbReference type="SMART" id="SM00062"/>
    </source>
</evidence>
<dbReference type="InterPro" id="IPR010067">
    <property type="entry name" value="ABC_SsuA_sub-bd"/>
</dbReference>
<evidence type="ECO:0000313" key="6">
    <source>
        <dbReference type="EMBL" id="MFC4769758.1"/>
    </source>
</evidence>
<dbReference type="PANTHER" id="PTHR30024:SF47">
    <property type="entry name" value="TAURINE-BINDING PERIPLASMIC PROTEIN"/>
    <property type="match status" value="1"/>
</dbReference>
<keyword evidence="7" id="KW-1185">Reference proteome</keyword>
<accession>A0ABV9Q759</accession>
<proteinExistence type="inferred from homology"/>
<dbReference type="EMBL" id="JBHSHC010000142">
    <property type="protein sequence ID" value="MFC4769758.1"/>
    <property type="molecule type" value="Genomic_DNA"/>
</dbReference>
<keyword evidence="3" id="KW-0813">Transport</keyword>
<dbReference type="NCBIfam" id="TIGR01728">
    <property type="entry name" value="SsuA_fam"/>
    <property type="match status" value="1"/>
</dbReference>
<gene>
    <name evidence="6" type="ORF">ACFO8Q_20815</name>
</gene>
<comment type="similarity">
    <text evidence="2">Belongs to the bacterial solute-binding protein SsuA/TauA family.</text>
</comment>
<evidence type="ECO:0000256" key="1">
    <source>
        <dbReference type="ARBA" id="ARBA00004418"/>
    </source>
</evidence>
<organism evidence="6 7">
    <name type="scientific">Effusibacillus consociatus</name>
    <dbReference type="NCBI Taxonomy" id="1117041"/>
    <lineage>
        <taxon>Bacteria</taxon>
        <taxon>Bacillati</taxon>
        <taxon>Bacillota</taxon>
        <taxon>Bacilli</taxon>
        <taxon>Bacillales</taxon>
        <taxon>Alicyclobacillaceae</taxon>
        <taxon>Effusibacillus</taxon>
    </lineage>
</organism>